<dbReference type="PROSITE" id="PS00131">
    <property type="entry name" value="CARBOXYPEPT_SER_SER"/>
    <property type="match status" value="1"/>
</dbReference>
<evidence type="ECO:0000256" key="2">
    <source>
        <dbReference type="ARBA" id="ARBA00022645"/>
    </source>
</evidence>
<name>A0A2N1J9D3_9BASI</name>
<evidence type="ECO:0000256" key="4">
    <source>
        <dbReference type="ARBA" id="ARBA00022801"/>
    </source>
</evidence>
<comment type="catalytic activity">
    <reaction evidence="7">
        <text>a monoacylglycerol + H2O = glycerol + a fatty acid + H(+)</text>
        <dbReference type="Rhea" id="RHEA:15245"/>
        <dbReference type="ChEBI" id="CHEBI:15377"/>
        <dbReference type="ChEBI" id="CHEBI:15378"/>
        <dbReference type="ChEBI" id="CHEBI:17408"/>
        <dbReference type="ChEBI" id="CHEBI:17754"/>
        <dbReference type="ChEBI" id="CHEBI:28868"/>
    </reaction>
</comment>
<dbReference type="GO" id="GO:0047372">
    <property type="term" value="F:monoacylglycerol lipase activity"/>
    <property type="evidence" value="ECO:0007669"/>
    <property type="project" value="RHEA"/>
</dbReference>
<dbReference type="GO" id="GO:0120516">
    <property type="term" value="F:diacylglycerol lipase activity"/>
    <property type="evidence" value="ECO:0007669"/>
    <property type="project" value="RHEA"/>
</dbReference>
<dbReference type="InterPro" id="IPR029058">
    <property type="entry name" value="AB_hydrolase_fold"/>
</dbReference>
<dbReference type="Gene3D" id="3.40.50.1820">
    <property type="entry name" value="alpha/beta hydrolase"/>
    <property type="match status" value="1"/>
</dbReference>
<dbReference type="InterPro" id="IPR033124">
    <property type="entry name" value="Ser_caboxypep_his_AS"/>
</dbReference>
<dbReference type="EC" id="3.4.16.-" evidence="8"/>
<evidence type="ECO:0000256" key="8">
    <source>
        <dbReference type="RuleBase" id="RU361156"/>
    </source>
</evidence>
<keyword evidence="3 8" id="KW-0645">Protease</keyword>
<comment type="catalytic activity">
    <reaction evidence="6">
        <text>a diacylglycerol + H2O = a monoacylglycerol + a fatty acid + H(+)</text>
        <dbReference type="Rhea" id="RHEA:32731"/>
        <dbReference type="ChEBI" id="CHEBI:15377"/>
        <dbReference type="ChEBI" id="CHEBI:15378"/>
        <dbReference type="ChEBI" id="CHEBI:17408"/>
        <dbReference type="ChEBI" id="CHEBI:18035"/>
        <dbReference type="ChEBI" id="CHEBI:28868"/>
    </reaction>
</comment>
<keyword evidence="4 8" id="KW-0378">Hydrolase</keyword>
<protein>
    <recommendedName>
        <fullName evidence="8">Carboxypeptidase</fullName>
        <ecNumber evidence="8">3.4.16.-</ecNumber>
    </recommendedName>
</protein>
<dbReference type="AlphaFoldDB" id="A0A2N1J9D3"/>
<dbReference type="PROSITE" id="PS00560">
    <property type="entry name" value="CARBOXYPEPT_SER_HIS"/>
    <property type="match status" value="1"/>
</dbReference>
<dbReference type="GO" id="GO:0006508">
    <property type="term" value="P:proteolysis"/>
    <property type="evidence" value="ECO:0007669"/>
    <property type="project" value="UniProtKB-KW"/>
</dbReference>
<dbReference type="EMBL" id="KZ454992">
    <property type="protein sequence ID" value="PKI83156.1"/>
    <property type="molecule type" value="Genomic_DNA"/>
</dbReference>
<comment type="similarity">
    <text evidence="1 8">Belongs to the peptidase S10 family.</text>
</comment>
<dbReference type="OrthoDB" id="443318at2759"/>
<proteinExistence type="inferred from homology"/>
<evidence type="ECO:0000313" key="9">
    <source>
        <dbReference type="EMBL" id="PKI83156.1"/>
    </source>
</evidence>
<dbReference type="InterPro" id="IPR018202">
    <property type="entry name" value="Ser_caboxypep_ser_AS"/>
</dbReference>
<keyword evidence="5" id="KW-0325">Glycoprotein</keyword>
<accession>A0A2N1J9D3</accession>
<keyword evidence="10" id="KW-1185">Reference proteome</keyword>
<dbReference type="Proteomes" id="UP000232875">
    <property type="component" value="Unassembled WGS sequence"/>
</dbReference>
<dbReference type="PANTHER" id="PTHR11802">
    <property type="entry name" value="SERINE PROTEASE FAMILY S10 SERINE CARBOXYPEPTIDASE"/>
    <property type="match status" value="1"/>
</dbReference>
<reference evidence="9 10" key="1">
    <citation type="submission" date="2017-10" db="EMBL/GenBank/DDBJ databases">
        <title>A novel species of cold-tolerant Malassezia isolated from bats.</title>
        <authorList>
            <person name="Lorch J.M."/>
            <person name="Palmer J.M."/>
            <person name="Vanderwolf K.J."/>
            <person name="Schmidt K.Z."/>
            <person name="Verant M.L."/>
            <person name="Weller T.J."/>
            <person name="Blehert D.S."/>
        </authorList>
    </citation>
    <scope>NUCLEOTIDE SEQUENCE [LARGE SCALE GENOMIC DNA]</scope>
    <source>
        <strain evidence="9 10">NWHC:44797-103</strain>
    </source>
</reference>
<dbReference type="PRINTS" id="PR00724">
    <property type="entry name" value="CRBOXYPTASEC"/>
</dbReference>
<organism evidence="9 10">
    <name type="scientific">Malassezia vespertilionis</name>
    <dbReference type="NCBI Taxonomy" id="2020962"/>
    <lineage>
        <taxon>Eukaryota</taxon>
        <taxon>Fungi</taxon>
        <taxon>Dikarya</taxon>
        <taxon>Basidiomycota</taxon>
        <taxon>Ustilaginomycotina</taxon>
        <taxon>Malasseziomycetes</taxon>
        <taxon>Malasseziales</taxon>
        <taxon>Malasseziaceae</taxon>
        <taxon>Malassezia</taxon>
    </lineage>
</organism>
<evidence type="ECO:0000256" key="1">
    <source>
        <dbReference type="ARBA" id="ARBA00009431"/>
    </source>
</evidence>
<dbReference type="GO" id="GO:0004185">
    <property type="term" value="F:serine-type carboxypeptidase activity"/>
    <property type="evidence" value="ECO:0007669"/>
    <property type="project" value="UniProtKB-UniRule"/>
</dbReference>
<evidence type="ECO:0000256" key="5">
    <source>
        <dbReference type="ARBA" id="ARBA00023180"/>
    </source>
</evidence>
<evidence type="ECO:0000256" key="7">
    <source>
        <dbReference type="ARBA" id="ARBA00048461"/>
    </source>
</evidence>
<dbReference type="InterPro" id="IPR001563">
    <property type="entry name" value="Peptidase_S10"/>
</dbReference>
<gene>
    <name evidence="9" type="ORF">MVES_003090</name>
</gene>
<dbReference type="STRING" id="2020962.A0A2N1J9D3"/>
<evidence type="ECO:0000256" key="6">
    <source>
        <dbReference type="ARBA" id="ARBA00047591"/>
    </source>
</evidence>
<evidence type="ECO:0000256" key="3">
    <source>
        <dbReference type="ARBA" id="ARBA00022670"/>
    </source>
</evidence>
<keyword evidence="2 8" id="KW-0121">Carboxypeptidase</keyword>
<dbReference type="Pfam" id="PF00450">
    <property type="entry name" value="Peptidase_S10"/>
    <property type="match status" value="1"/>
</dbReference>
<evidence type="ECO:0000313" key="10">
    <source>
        <dbReference type="Proteomes" id="UP000232875"/>
    </source>
</evidence>
<sequence>MLPFLVDKHLSGIPFVLPHSWAGTLPVSDAKNDSQKLFFWLWEPAGDQGHDDVVVWLNGGPGCSSLEGLLQENGPISVGGEADAVTVKPNPYSWTNLSHVVWIESPVGVGFTEGTPSIDSERGQAKQMYGFLQQFFATFTELQGKRLWLTGESYAGKYIPYIADEIYRHDQNASGINLQGIAINDPSFTTDFLGEEAPVYQFIKHHRDVMQLNDTALKLVHNVAKKQGVATYVEDNLHYPPKGNIYKPAQWNSSLSVFDAASRVASKTKCFNLYNIKPDCGSVTDALGMPLDTQVASKHNFLNAHPDLKKALHVNVSKAWLECTDSSVFLGKHGDTSAPPDRTVLPGVIEKNVRTVIQHGTYDMVLIANGSALAIQNMTWNGKMGFQTKPSTPLKVDGKTAGVFAKERGLTFVQVAQSGHMIPQFKPEAAFKLQQYLLGQVSEKELQE</sequence>
<dbReference type="SUPFAM" id="SSF53474">
    <property type="entry name" value="alpha/beta-Hydrolases"/>
    <property type="match status" value="1"/>
</dbReference>
<dbReference type="PANTHER" id="PTHR11802:SF479">
    <property type="entry name" value="CARBOXYPEPTIDASE"/>
    <property type="match status" value="1"/>
</dbReference>